<sequence length="134" mass="14672">MSAFPMACNIAHARNVKNAHLAHKAELRKKEDILLKLQTFSIHKPEHHKPQDNSLIVHHACSKLDASKMPTNSTATALTTAATNHSTSAGPAPLVSTTTIPVIELTANFRNVIHQLKSINTDELIRKTFGSNHN</sequence>
<evidence type="ECO:0000313" key="1">
    <source>
        <dbReference type="Proteomes" id="UP000492821"/>
    </source>
</evidence>
<dbReference type="AlphaFoldDB" id="A0A7E4W5D6"/>
<accession>A0A7E4W5D6</accession>
<organism evidence="1 2">
    <name type="scientific">Panagrellus redivivus</name>
    <name type="common">Microworm</name>
    <dbReference type="NCBI Taxonomy" id="6233"/>
    <lineage>
        <taxon>Eukaryota</taxon>
        <taxon>Metazoa</taxon>
        <taxon>Ecdysozoa</taxon>
        <taxon>Nematoda</taxon>
        <taxon>Chromadorea</taxon>
        <taxon>Rhabditida</taxon>
        <taxon>Tylenchina</taxon>
        <taxon>Panagrolaimomorpha</taxon>
        <taxon>Panagrolaimoidea</taxon>
        <taxon>Panagrolaimidae</taxon>
        <taxon>Panagrellus</taxon>
    </lineage>
</organism>
<keyword evidence="1" id="KW-1185">Reference proteome</keyword>
<name>A0A7E4W5D6_PANRE</name>
<proteinExistence type="predicted"/>
<reference evidence="2" key="2">
    <citation type="submission" date="2020-10" db="UniProtKB">
        <authorList>
            <consortium name="WormBaseParasite"/>
        </authorList>
    </citation>
    <scope>IDENTIFICATION</scope>
</reference>
<protein>
    <submittedName>
        <fullName evidence="2">Uncharacterized protein</fullName>
    </submittedName>
</protein>
<dbReference type="Proteomes" id="UP000492821">
    <property type="component" value="Unassembled WGS sequence"/>
</dbReference>
<dbReference type="WBParaSite" id="Pan_g7761.t1">
    <property type="protein sequence ID" value="Pan_g7761.t1"/>
    <property type="gene ID" value="Pan_g7761"/>
</dbReference>
<reference evidence="1" key="1">
    <citation type="journal article" date="2013" name="Genetics">
        <title>The draft genome and transcriptome of Panagrellus redivivus are shaped by the harsh demands of a free-living lifestyle.</title>
        <authorList>
            <person name="Srinivasan J."/>
            <person name="Dillman A.R."/>
            <person name="Macchietto M.G."/>
            <person name="Heikkinen L."/>
            <person name="Lakso M."/>
            <person name="Fracchia K.M."/>
            <person name="Antoshechkin I."/>
            <person name="Mortazavi A."/>
            <person name="Wong G."/>
            <person name="Sternberg P.W."/>
        </authorList>
    </citation>
    <scope>NUCLEOTIDE SEQUENCE [LARGE SCALE GENOMIC DNA]</scope>
    <source>
        <strain evidence="1">MT8872</strain>
    </source>
</reference>
<evidence type="ECO:0000313" key="2">
    <source>
        <dbReference type="WBParaSite" id="Pan_g7761.t1"/>
    </source>
</evidence>